<evidence type="ECO:0000313" key="10">
    <source>
        <dbReference type="EMBL" id="EAS00808.3"/>
    </source>
</evidence>
<evidence type="ECO:0000256" key="5">
    <source>
        <dbReference type="ARBA" id="ARBA00023065"/>
    </source>
</evidence>
<keyword evidence="3 8" id="KW-0812">Transmembrane</keyword>
<dbReference type="InterPro" id="IPR018490">
    <property type="entry name" value="cNMP-bd_dom_sf"/>
</dbReference>
<dbReference type="GO" id="GO:0035725">
    <property type="term" value="P:sodium ion transmembrane transport"/>
    <property type="evidence" value="ECO:0007669"/>
    <property type="project" value="TreeGrafter"/>
</dbReference>
<keyword evidence="11" id="KW-1185">Reference proteome</keyword>
<dbReference type="InterPro" id="IPR014710">
    <property type="entry name" value="RmlC-like_jellyroll"/>
</dbReference>
<keyword evidence="5" id="KW-0406">Ion transport</keyword>
<gene>
    <name evidence="10" type="ORF">TTHERM_00307790</name>
</gene>
<dbReference type="SMART" id="SM00100">
    <property type="entry name" value="cNMP"/>
    <property type="match status" value="1"/>
</dbReference>
<feature type="transmembrane region" description="Helical" evidence="8">
    <location>
        <begin position="390"/>
        <end position="413"/>
    </location>
</feature>
<feature type="compositionally biased region" description="Polar residues" evidence="7">
    <location>
        <begin position="168"/>
        <end position="183"/>
    </location>
</feature>
<dbReference type="GO" id="GO:0098855">
    <property type="term" value="C:HCN channel complex"/>
    <property type="evidence" value="ECO:0007669"/>
    <property type="project" value="TreeGrafter"/>
</dbReference>
<evidence type="ECO:0000256" key="2">
    <source>
        <dbReference type="ARBA" id="ARBA00022448"/>
    </source>
</evidence>
<evidence type="ECO:0000256" key="8">
    <source>
        <dbReference type="SAM" id="Phobius"/>
    </source>
</evidence>
<dbReference type="RefSeq" id="XP_001021053.3">
    <property type="nucleotide sequence ID" value="XM_001021053.3"/>
</dbReference>
<feature type="compositionally biased region" description="Polar residues" evidence="7">
    <location>
        <begin position="1372"/>
        <end position="1382"/>
    </location>
</feature>
<dbReference type="PANTHER" id="PTHR45689:SF5">
    <property type="entry name" value="I[[H]] CHANNEL, ISOFORM E"/>
    <property type="match status" value="1"/>
</dbReference>
<dbReference type="InterPro" id="IPR005821">
    <property type="entry name" value="Ion_trans_dom"/>
</dbReference>
<dbReference type="OrthoDB" id="10035564at2759"/>
<name>I7M953_TETTS</name>
<feature type="compositionally biased region" description="Low complexity" evidence="7">
    <location>
        <begin position="1211"/>
        <end position="1238"/>
    </location>
</feature>
<feature type="compositionally biased region" description="Basic and acidic residues" evidence="7">
    <location>
        <begin position="1383"/>
        <end position="1401"/>
    </location>
</feature>
<dbReference type="SUPFAM" id="SSF51206">
    <property type="entry name" value="cAMP-binding domain-like"/>
    <property type="match status" value="1"/>
</dbReference>
<feature type="transmembrane region" description="Helical" evidence="8">
    <location>
        <begin position="604"/>
        <end position="627"/>
    </location>
</feature>
<reference evidence="11" key="1">
    <citation type="journal article" date="2006" name="PLoS Biol.">
        <title>Macronuclear genome sequence of the ciliate Tetrahymena thermophila, a model eukaryote.</title>
        <authorList>
            <person name="Eisen J.A."/>
            <person name="Coyne R.S."/>
            <person name="Wu M."/>
            <person name="Wu D."/>
            <person name="Thiagarajan M."/>
            <person name="Wortman J.R."/>
            <person name="Badger J.H."/>
            <person name="Ren Q."/>
            <person name="Amedeo P."/>
            <person name="Jones K.M."/>
            <person name="Tallon L.J."/>
            <person name="Delcher A.L."/>
            <person name="Salzberg S.L."/>
            <person name="Silva J.C."/>
            <person name="Haas B.J."/>
            <person name="Majoros W.H."/>
            <person name="Farzad M."/>
            <person name="Carlton J.M."/>
            <person name="Smith R.K. Jr."/>
            <person name="Garg J."/>
            <person name="Pearlman R.E."/>
            <person name="Karrer K.M."/>
            <person name="Sun L."/>
            <person name="Manning G."/>
            <person name="Elde N.C."/>
            <person name="Turkewitz A.P."/>
            <person name="Asai D.J."/>
            <person name="Wilkes D.E."/>
            <person name="Wang Y."/>
            <person name="Cai H."/>
            <person name="Collins K."/>
            <person name="Stewart B.A."/>
            <person name="Lee S.R."/>
            <person name="Wilamowska K."/>
            <person name="Weinberg Z."/>
            <person name="Ruzzo W.L."/>
            <person name="Wloga D."/>
            <person name="Gaertig J."/>
            <person name="Frankel J."/>
            <person name="Tsao C.-C."/>
            <person name="Gorovsky M.A."/>
            <person name="Keeling P.J."/>
            <person name="Waller R.F."/>
            <person name="Patron N.J."/>
            <person name="Cherry J.M."/>
            <person name="Stover N.A."/>
            <person name="Krieger C.J."/>
            <person name="del Toro C."/>
            <person name="Ryder H.F."/>
            <person name="Williamson S.C."/>
            <person name="Barbeau R.A."/>
            <person name="Hamilton E.P."/>
            <person name="Orias E."/>
        </authorList>
    </citation>
    <scope>NUCLEOTIDE SEQUENCE [LARGE SCALE GENOMIC DNA]</scope>
    <source>
        <strain evidence="11">SB210</strain>
    </source>
</reference>
<feature type="compositionally biased region" description="Polar residues" evidence="7">
    <location>
        <begin position="1417"/>
        <end position="1426"/>
    </location>
</feature>
<dbReference type="Proteomes" id="UP000009168">
    <property type="component" value="Unassembled WGS sequence"/>
</dbReference>
<dbReference type="Pfam" id="PF00027">
    <property type="entry name" value="cNMP_binding"/>
    <property type="match status" value="1"/>
</dbReference>
<keyword evidence="4 8" id="KW-1133">Transmembrane helix</keyword>
<keyword evidence="2" id="KW-0813">Transport</keyword>
<proteinExistence type="predicted"/>
<evidence type="ECO:0000256" key="4">
    <source>
        <dbReference type="ARBA" id="ARBA00022989"/>
    </source>
</evidence>
<feature type="domain" description="Cyclic nucleotide-binding" evidence="9">
    <location>
        <begin position="708"/>
        <end position="832"/>
    </location>
</feature>
<dbReference type="eggNOG" id="KOG0500">
    <property type="taxonomic scope" value="Eukaryota"/>
</dbReference>
<dbReference type="InterPro" id="IPR051413">
    <property type="entry name" value="K/Na_HCN_channel"/>
</dbReference>
<comment type="subcellular location">
    <subcellularLocation>
        <location evidence="1">Membrane</location>
        <topology evidence="1">Multi-pass membrane protein</topology>
    </subcellularLocation>
</comment>
<dbReference type="EMBL" id="GG662608">
    <property type="protein sequence ID" value="EAS00808.3"/>
    <property type="molecule type" value="Genomic_DNA"/>
</dbReference>
<dbReference type="GO" id="GO:0005249">
    <property type="term" value="F:voltage-gated potassium channel activity"/>
    <property type="evidence" value="ECO:0007669"/>
    <property type="project" value="TreeGrafter"/>
</dbReference>
<feature type="transmembrane region" description="Helical" evidence="8">
    <location>
        <begin position="574"/>
        <end position="592"/>
    </location>
</feature>
<dbReference type="Pfam" id="PF00520">
    <property type="entry name" value="Ion_trans"/>
    <property type="match status" value="1"/>
</dbReference>
<dbReference type="Gene3D" id="2.60.120.10">
    <property type="entry name" value="Jelly Rolls"/>
    <property type="match status" value="1"/>
</dbReference>
<dbReference type="GO" id="GO:0003254">
    <property type="term" value="P:regulation of membrane depolarization"/>
    <property type="evidence" value="ECO:0007669"/>
    <property type="project" value="TreeGrafter"/>
</dbReference>
<evidence type="ECO:0000256" key="3">
    <source>
        <dbReference type="ARBA" id="ARBA00022692"/>
    </source>
</evidence>
<feature type="transmembrane region" description="Helical" evidence="8">
    <location>
        <begin position="518"/>
        <end position="545"/>
    </location>
</feature>
<dbReference type="GeneID" id="7838972"/>
<dbReference type="KEGG" id="tet:TTHERM_00307790"/>
<dbReference type="PROSITE" id="PS50042">
    <property type="entry name" value="CNMP_BINDING_3"/>
    <property type="match status" value="1"/>
</dbReference>
<evidence type="ECO:0000313" key="11">
    <source>
        <dbReference type="Proteomes" id="UP000009168"/>
    </source>
</evidence>
<evidence type="ECO:0000256" key="1">
    <source>
        <dbReference type="ARBA" id="ARBA00004141"/>
    </source>
</evidence>
<accession>I7M953</accession>
<dbReference type="InParanoid" id="I7M953"/>
<sequence length="1426" mass="165311">MQREINIDREIHIISDQQLGTNIQLLNDEKQMKSIKNFQEDNQNFAENQHNYYKPGMSSTSPNTYHYYRNEINQIQESNNISYNQTPQMLSLQSFKEQNQNMSFERLKNHTNRQNSHFKQQIPAIQLKGDEDSQSVHTNFRQVDSIKERDCGSSSHSNSFSRIRRDSQQGQSEVRTNSLNPQTKYALAKISKKNGDIFQSYHEDDEKQNRKDSKFLSVHAPSIYKPDDANDSLSVSKFQKSGYLSVRGNNSFQKEKSDQQESQNQGTKSYRDDISELQQTIFNRPRLGLNMLWKKRSLSIIQKVARFINIILLFSMKKRFKQLKKSDFELIGDYASSYEYYLYKDQFENQKTSLYQKVAFTLFEGLNKNFKSMREFCNLQVLKPYQTIKLLWDILMVGITTLNIVLVPLICFVDSIDDTSQWIQFIYLSSIAFIADIFITLNTAFFQSGVIQENRGQIIKRYIKQDLLLDIVTLLPYISGAAGLSKYLLLLIILKAYKLTQIRKHLVETIQPGEKFLIVIRIINVFLLIFFIAHLIATGFIWVAMQQYQTQDDYDSVVTWISKAGLLYKPWGQVYLNALYWAIISMITIGYGDITPQTVEEKAYTISICMISSAVFAYCINTISQIISDLKQKQKKLKARIKNLNQFLDTRGLDKHLQIKVRKFIEHIHISEEFEGSAMKDLEIIPKQIKQEVQIDIYGKILKKIQLFQFNFSEEAINNLALKVTESSFTAGEFLFRQGEQSEKMYILMQGKVELQIEMKSKDKEDLQSTIYVLEKGQIFGVEEFFGEHTRNFTAKAVDVSRVIEISQKNIIQSLSSTSQNDIEKFQMMKDKVKFSNSTRGLGVQCYYCLRYTHSYQDCPNFNVSNNKLVCLAKYNYSQNILVRNEYRRCGKKINSVALKPFLSNSVDYYLHYRQFQDNNKQTDGFTEDTVENVRPRNISNFSYHMNSQRNIFKNYISGNDSNNQTSIKLAAAPNPQPSLMLVEALDQQFQLQQQQQYQLSQQSENMLEDRPSISNIRPNYKNLRQKSREHSVNRIQKRNLTNIVEERSFMNETNITSNPSQFQSNLNAMSSNNQVLLRNSTGIRNLTWNGVQQNLYQHQFSNPKFDSTNDNQDQNQKSPSLLHYQLSPQLLPQNILSNNSLNSIPNPTSSINVNYNNNTTTNNSAMNNNYIPTVNSAFGTNIQNDLVAGKTSSNYISLNERRNSLATPKNNVYSNTNNNLSQGGNQQQRDQNGNPNQSLSQQFIQTQNSNQPTNSELNAFKNQLNNNELQIEIQSIRNIKASSNWEIESMKLFDKFRIYKQYFPYNNIDKVLVRVNGAYFLIQQKRERNKKKMSLKKLMKKNSIMIDGGLLNSSKKNTSKKFSLNNMDINSINIKQPNTPSKSKEKDRDSQKYLYTKDKSLSGGGQNMRPHKFSHQDSTTINNPI</sequence>
<dbReference type="InterPro" id="IPR000595">
    <property type="entry name" value="cNMP-bd_dom"/>
</dbReference>
<dbReference type="CDD" id="cd00038">
    <property type="entry name" value="CAP_ED"/>
    <property type="match status" value="1"/>
</dbReference>
<feature type="region of interest" description="Disordered" evidence="7">
    <location>
        <begin position="1203"/>
        <end position="1239"/>
    </location>
</feature>
<evidence type="ECO:0000259" key="9">
    <source>
        <dbReference type="PROSITE" id="PS50042"/>
    </source>
</evidence>
<evidence type="ECO:0000256" key="6">
    <source>
        <dbReference type="ARBA" id="ARBA00023136"/>
    </source>
</evidence>
<feature type="region of interest" description="Disordered" evidence="7">
    <location>
        <begin position="249"/>
        <end position="270"/>
    </location>
</feature>
<feature type="region of interest" description="Disordered" evidence="7">
    <location>
        <begin position="1372"/>
        <end position="1426"/>
    </location>
</feature>
<feature type="transmembrane region" description="Helical" evidence="8">
    <location>
        <begin position="425"/>
        <end position="446"/>
    </location>
</feature>
<dbReference type="PANTHER" id="PTHR45689">
    <property type="entry name" value="I[[H]] CHANNEL, ISOFORM E"/>
    <property type="match status" value="1"/>
</dbReference>
<feature type="transmembrane region" description="Helical" evidence="8">
    <location>
        <begin position="474"/>
        <end position="497"/>
    </location>
</feature>
<feature type="region of interest" description="Disordered" evidence="7">
    <location>
        <begin position="142"/>
        <end position="183"/>
    </location>
</feature>
<organism evidence="10 11">
    <name type="scientific">Tetrahymena thermophila (strain SB210)</name>
    <dbReference type="NCBI Taxonomy" id="312017"/>
    <lineage>
        <taxon>Eukaryota</taxon>
        <taxon>Sar</taxon>
        <taxon>Alveolata</taxon>
        <taxon>Ciliophora</taxon>
        <taxon>Intramacronucleata</taxon>
        <taxon>Oligohymenophorea</taxon>
        <taxon>Hymenostomatida</taxon>
        <taxon>Tetrahymenina</taxon>
        <taxon>Tetrahymenidae</taxon>
        <taxon>Tetrahymena</taxon>
    </lineage>
</organism>
<protein>
    <submittedName>
        <fullName evidence="10">Cyclic nucleotide-binding domain protein</fullName>
    </submittedName>
</protein>
<dbReference type="Gene3D" id="1.10.287.70">
    <property type="match status" value="1"/>
</dbReference>
<evidence type="ECO:0000256" key="7">
    <source>
        <dbReference type="SAM" id="MobiDB-lite"/>
    </source>
</evidence>
<keyword evidence="6 8" id="KW-0472">Membrane</keyword>
<dbReference type="SUPFAM" id="SSF81324">
    <property type="entry name" value="Voltage-gated potassium channels"/>
    <property type="match status" value="1"/>
</dbReference>